<dbReference type="SUPFAM" id="SSF81324">
    <property type="entry name" value="Voltage-gated potassium channels"/>
    <property type="match status" value="1"/>
</dbReference>
<keyword evidence="4 8" id="KW-1133">Transmembrane helix</keyword>
<evidence type="ECO:0000256" key="5">
    <source>
        <dbReference type="ARBA" id="ARBA00023065"/>
    </source>
</evidence>
<keyword evidence="11" id="KW-1185">Reference proteome</keyword>
<evidence type="ECO:0000256" key="1">
    <source>
        <dbReference type="ARBA" id="ARBA00004141"/>
    </source>
</evidence>
<keyword evidence="2" id="KW-0813">Transport</keyword>
<dbReference type="Proteomes" id="UP000535437">
    <property type="component" value="Unassembled WGS sequence"/>
</dbReference>
<dbReference type="PROSITE" id="PS51186">
    <property type="entry name" value="GNAT"/>
    <property type="match status" value="1"/>
</dbReference>
<evidence type="ECO:0000256" key="4">
    <source>
        <dbReference type="ARBA" id="ARBA00022989"/>
    </source>
</evidence>
<keyword evidence="5" id="KW-0406">Ion transport</keyword>
<gene>
    <name evidence="10" type="ORF">HNR09_000215</name>
</gene>
<feature type="transmembrane region" description="Helical" evidence="8">
    <location>
        <begin position="24"/>
        <end position="44"/>
    </location>
</feature>
<protein>
    <submittedName>
        <fullName evidence="10">GNAT superfamily N-acetyltransferase</fullName>
    </submittedName>
</protein>
<dbReference type="GO" id="GO:0022841">
    <property type="term" value="F:potassium ion leak channel activity"/>
    <property type="evidence" value="ECO:0007669"/>
    <property type="project" value="TreeGrafter"/>
</dbReference>
<dbReference type="Gene3D" id="3.40.630.30">
    <property type="match status" value="1"/>
</dbReference>
<dbReference type="Pfam" id="PF07885">
    <property type="entry name" value="Ion_trans_2"/>
    <property type="match status" value="1"/>
</dbReference>
<dbReference type="GO" id="GO:0016747">
    <property type="term" value="F:acyltransferase activity, transferring groups other than amino-acyl groups"/>
    <property type="evidence" value="ECO:0007669"/>
    <property type="project" value="InterPro"/>
</dbReference>
<dbReference type="GO" id="GO:0030322">
    <property type="term" value="P:stabilization of membrane potential"/>
    <property type="evidence" value="ECO:0007669"/>
    <property type="project" value="TreeGrafter"/>
</dbReference>
<evidence type="ECO:0000256" key="8">
    <source>
        <dbReference type="SAM" id="Phobius"/>
    </source>
</evidence>
<keyword evidence="10" id="KW-0808">Transferase</keyword>
<name>A0A7Z0K7R2_9MICC</name>
<keyword evidence="7" id="KW-0407">Ion channel</keyword>
<evidence type="ECO:0000256" key="7">
    <source>
        <dbReference type="ARBA" id="ARBA00023303"/>
    </source>
</evidence>
<evidence type="ECO:0000256" key="3">
    <source>
        <dbReference type="ARBA" id="ARBA00022692"/>
    </source>
</evidence>
<dbReference type="InterPro" id="IPR000182">
    <property type="entry name" value="GNAT_dom"/>
</dbReference>
<comment type="subcellular location">
    <subcellularLocation>
        <location evidence="1">Membrane</location>
        <topology evidence="1">Multi-pass membrane protein</topology>
    </subcellularLocation>
</comment>
<dbReference type="PANTHER" id="PTHR11003:SF291">
    <property type="entry name" value="IP11374P"/>
    <property type="match status" value="1"/>
</dbReference>
<evidence type="ECO:0000313" key="10">
    <source>
        <dbReference type="EMBL" id="NYJ76804.1"/>
    </source>
</evidence>
<comment type="caution">
    <text evidence="10">The sequence shown here is derived from an EMBL/GenBank/DDBJ whole genome shotgun (WGS) entry which is preliminary data.</text>
</comment>
<dbReference type="EMBL" id="JACCFY010000001">
    <property type="protein sequence ID" value="NYJ76804.1"/>
    <property type="molecule type" value="Genomic_DNA"/>
</dbReference>
<dbReference type="GO" id="GO:0005886">
    <property type="term" value="C:plasma membrane"/>
    <property type="evidence" value="ECO:0007669"/>
    <property type="project" value="TreeGrafter"/>
</dbReference>
<organism evidence="10 11">
    <name type="scientific">Nesterenkonia xinjiangensis</name>
    <dbReference type="NCBI Taxonomy" id="225327"/>
    <lineage>
        <taxon>Bacteria</taxon>
        <taxon>Bacillati</taxon>
        <taxon>Actinomycetota</taxon>
        <taxon>Actinomycetes</taxon>
        <taxon>Micrococcales</taxon>
        <taxon>Micrococcaceae</taxon>
        <taxon>Nesterenkonia</taxon>
    </lineage>
</organism>
<dbReference type="InterPro" id="IPR013099">
    <property type="entry name" value="K_chnl_dom"/>
</dbReference>
<reference evidence="10 11" key="1">
    <citation type="submission" date="2020-07" db="EMBL/GenBank/DDBJ databases">
        <title>Sequencing the genomes of 1000 actinobacteria strains.</title>
        <authorList>
            <person name="Klenk H.-P."/>
        </authorList>
    </citation>
    <scope>NUCLEOTIDE SEQUENCE [LARGE SCALE GENOMIC DNA]</scope>
    <source>
        <strain evidence="10 11">DSM 15475</strain>
    </source>
</reference>
<sequence>MFGLTLMFTRFLSALRTAWQDLVFRGALLSLLMLVLSATIFYTLTEGWTVLDALYFSVVSGLTVGYGDLTPSSPLAKIFTMLYAMLAVGLFVTIAASLGGAFARNRSERRVGRRRRRRDGASASEPQLQVAGELDEEALDDLRARVHPDGSASTWSPRTADGRESWVAATISGRLVGFVRMVGDGDRDAVLIELLLDPEHHQLGEALVQRAAEEARAAGHCRLFADFADAQDRALFKACGFSRVATGVRQLS</sequence>
<dbReference type="PANTHER" id="PTHR11003">
    <property type="entry name" value="POTASSIUM CHANNEL, SUBFAMILY K"/>
    <property type="match status" value="1"/>
</dbReference>
<evidence type="ECO:0000256" key="2">
    <source>
        <dbReference type="ARBA" id="ARBA00022448"/>
    </source>
</evidence>
<keyword evidence="6 8" id="KW-0472">Membrane</keyword>
<evidence type="ECO:0000313" key="11">
    <source>
        <dbReference type="Proteomes" id="UP000535437"/>
    </source>
</evidence>
<keyword evidence="3 8" id="KW-0812">Transmembrane</keyword>
<dbReference type="GO" id="GO:0015271">
    <property type="term" value="F:outward rectifier potassium channel activity"/>
    <property type="evidence" value="ECO:0007669"/>
    <property type="project" value="TreeGrafter"/>
</dbReference>
<proteinExistence type="predicted"/>
<feature type="domain" description="N-acetyltransferase" evidence="9">
    <location>
        <begin position="126"/>
        <end position="252"/>
    </location>
</feature>
<dbReference type="RefSeq" id="WP_179540369.1">
    <property type="nucleotide sequence ID" value="NZ_BAAALL010000010.1"/>
</dbReference>
<dbReference type="AlphaFoldDB" id="A0A7Z0K7R2"/>
<dbReference type="Gene3D" id="1.10.287.70">
    <property type="match status" value="1"/>
</dbReference>
<evidence type="ECO:0000259" key="9">
    <source>
        <dbReference type="PROSITE" id="PS51186"/>
    </source>
</evidence>
<accession>A0A7Z0K7R2</accession>
<dbReference type="SUPFAM" id="SSF55729">
    <property type="entry name" value="Acyl-CoA N-acyltransferases (Nat)"/>
    <property type="match status" value="1"/>
</dbReference>
<dbReference type="InterPro" id="IPR016181">
    <property type="entry name" value="Acyl_CoA_acyltransferase"/>
</dbReference>
<dbReference type="Pfam" id="PF00583">
    <property type="entry name" value="Acetyltransf_1"/>
    <property type="match status" value="1"/>
</dbReference>
<evidence type="ECO:0000256" key="6">
    <source>
        <dbReference type="ARBA" id="ARBA00023136"/>
    </source>
</evidence>
<dbReference type="InterPro" id="IPR003280">
    <property type="entry name" value="2pore_dom_K_chnl"/>
</dbReference>
<feature type="transmembrane region" description="Helical" evidence="8">
    <location>
        <begin position="81"/>
        <end position="103"/>
    </location>
</feature>